<gene>
    <name evidence="4" type="ORF">FHU39_004315</name>
</gene>
<dbReference type="GO" id="GO:0016758">
    <property type="term" value="F:hexosyltransferase activity"/>
    <property type="evidence" value="ECO:0007669"/>
    <property type="project" value="UniProtKB-ARBA"/>
</dbReference>
<evidence type="ECO:0000256" key="1">
    <source>
        <dbReference type="SAM" id="Coils"/>
    </source>
</evidence>
<dbReference type="Pfam" id="PF00535">
    <property type="entry name" value="Glycos_transf_2"/>
    <property type="match status" value="1"/>
</dbReference>
<dbReference type="InterPro" id="IPR029044">
    <property type="entry name" value="Nucleotide-diphossugar_trans"/>
</dbReference>
<protein>
    <submittedName>
        <fullName evidence="4">Glycosyltransferase involved in cell wall biosynthesis</fullName>
    </submittedName>
</protein>
<keyword evidence="1" id="KW-0175">Coiled coil</keyword>
<dbReference type="SUPFAM" id="SSF53448">
    <property type="entry name" value="Nucleotide-diphospho-sugar transferases"/>
    <property type="match status" value="1"/>
</dbReference>
<dbReference type="PANTHER" id="PTHR22916">
    <property type="entry name" value="GLYCOSYLTRANSFERASE"/>
    <property type="match status" value="1"/>
</dbReference>
<dbReference type="AlphaFoldDB" id="A0A839ND68"/>
<comment type="caution">
    <text evidence="4">The sequence shown here is derived from an EMBL/GenBank/DDBJ whole genome shotgun (WGS) entry which is preliminary data.</text>
</comment>
<dbReference type="Gene3D" id="3.90.550.10">
    <property type="entry name" value="Spore Coat Polysaccharide Biosynthesis Protein SpsA, Chain A"/>
    <property type="match status" value="1"/>
</dbReference>
<evidence type="ECO:0000313" key="5">
    <source>
        <dbReference type="Proteomes" id="UP000559182"/>
    </source>
</evidence>
<dbReference type="RefSeq" id="WP_183322744.1">
    <property type="nucleotide sequence ID" value="NZ_JACHVQ010000005.1"/>
</dbReference>
<dbReference type="EMBL" id="JACHVQ010000005">
    <property type="protein sequence ID" value="MBB2894273.1"/>
    <property type="molecule type" value="Genomic_DNA"/>
</dbReference>
<feature type="compositionally biased region" description="Low complexity" evidence="2">
    <location>
        <begin position="415"/>
        <end position="428"/>
    </location>
</feature>
<keyword evidence="4" id="KW-0808">Transferase</keyword>
<dbReference type="PANTHER" id="PTHR22916:SF3">
    <property type="entry name" value="UDP-GLCNAC:BETAGAL BETA-1,3-N-ACETYLGLUCOSAMINYLTRANSFERASE-LIKE PROTEIN 1"/>
    <property type="match status" value="1"/>
</dbReference>
<name>A0A839ND68_9MICO</name>
<evidence type="ECO:0000259" key="3">
    <source>
        <dbReference type="Pfam" id="PF00535"/>
    </source>
</evidence>
<feature type="domain" description="Glycosyltransferase 2-like" evidence="3">
    <location>
        <begin position="5"/>
        <end position="175"/>
    </location>
</feature>
<keyword evidence="5" id="KW-1185">Reference proteome</keyword>
<feature type="coiled-coil region" evidence="1">
    <location>
        <begin position="387"/>
        <end position="414"/>
    </location>
</feature>
<evidence type="ECO:0000313" key="4">
    <source>
        <dbReference type="EMBL" id="MBB2894273.1"/>
    </source>
</evidence>
<proteinExistence type="predicted"/>
<dbReference type="InterPro" id="IPR001173">
    <property type="entry name" value="Glyco_trans_2-like"/>
</dbReference>
<reference evidence="4 5" key="1">
    <citation type="submission" date="2020-08" db="EMBL/GenBank/DDBJ databases">
        <title>Sequencing the genomes of 1000 actinobacteria strains.</title>
        <authorList>
            <person name="Klenk H.-P."/>
        </authorList>
    </citation>
    <scope>NUCLEOTIDE SEQUENCE [LARGE SCALE GENOMIC DNA]</scope>
    <source>
        <strain evidence="4 5">DSM 105369</strain>
    </source>
</reference>
<organism evidence="4 5">
    <name type="scientific">Flexivirga oryzae</name>
    <dbReference type="NCBI Taxonomy" id="1794944"/>
    <lineage>
        <taxon>Bacteria</taxon>
        <taxon>Bacillati</taxon>
        <taxon>Actinomycetota</taxon>
        <taxon>Actinomycetes</taxon>
        <taxon>Micrococcales</taxon>
        <taxon>Dermacoccaceae</taxon>
        <taxon>Flexivirga</taxon>
    </lineage>
</organism>
<accession>A0A839ND68</accession>
<feature type="region of interest" description="Disordered" evidence="2">
    <location>
        <begin position="415"/>
        <end position="435"/>
    </location>
</feature>
<sequence length="435" mass="48226">MATVSIVVTSYNIESYIEECLESVAAQTLQDIEVLVVDDGSSDGTPDKIREFASRDARFVPVLLPENSPGGVATAANAGLDRATGRWVGFVDGDDYVEPDMFERLVRATEAAGTDLAMCKYLEVDDTTGQQNEPADAHRWAALDRSGYDLDPTTRQQFLRFVAVPWRKLYRRSFLEAESIRFPVGDYFFEDNPFHWFALVSARSIAVVPTVLAYHRVARSGQTMATADERLLRIFAHHDTIRAWLHERGVLEIHQVTLLAWVISQLEWISRRTPEALRDELYDAVRPIFAQYPLAVVNRSLAEGHKGEQTRRLCLLIARDSRAGFRRVLAGRPATDNKLRVGWHHLRNSGVRQTATMTGKYAREQLAANARLQAVTRIGTSRAKVSNADLMFALAVVQQRLTDLEEEVAGLAAAPGGAAAGDVSPAAAQEAPALR</sequence>
<dbReference type="CDD" id="cd00761">
    <property type="entry name" value="Glyco_tranf_GTA_type"/>
    <property type="match status" value="1"/>
</dbReference>
<evidence type="ECO:0000256" key="2">
    <source>
        <dbReference type="SAM" id="MobiDB-lite"/>
    </source>
</evidence>
<dbReference type="Proteomes" id="UP000559182">
    <property type="component" value="Unassembled WGS sequence"/>
</dbReference>